<name>A0A1S3J111_LINAN</name>
<evidence type="ECO:0000313" key="4">
    <source>
        <dbReference type="Proteomes" id="UP000085678"/>
    </source>
</evidence>
<evidence type="ECO:0000256" key="1">
    <source>
        <dbReference type="ARBA" id="ARBA00022614"/>
    </source>
</evidence>
<proteinExistence type="predicted"/>
<dbReference type="InterPro" id="IPR025875">
    <property type="entry name" value="Leu-rich_rpt_4"/>
</dbReference>
<keyword evidence="1" id="KW-0433">Leucine-rich repeat</keyword>
<keyword evidence="4" id="KW-1185">Reference proteome</keyword>
<evidence type="ECO:0000313" key="5">
    <source>
        <dbReference type="RefSeq" id="XP_013404125.1"/>
    </source>
</evidence>
<dbReference type="AlphaFoldDB" id="A0A1S3J111"/>
<dbReference type="InterPro" id="IPR001611">
    <property type="entry name" value="Leu-rich_rpt"/>
</dbReference>
<dbReference type="PANTHER" id="PTHR46652">
    <property type="entry name" value="LEUCINE-RICH REPEAT AND IQ DOMAIN-CONTAINING PROTEIN 1-RELATED"/>
    <property type="match status" value="1"/>
</dbReference>
<feature type="compositionally biased region" description="Polar residues" evidence="3">
    <location>
        <begin position="40"/>
        <end position="53"/>
    </location>
</feature>
<sequence>MSFKRQVVPPIGSPKHTSAHSTPDERDVGVAKRKIDGASRQRTNIKRASSGSKPNPRVAPRKTGSGDGKPASLGSKPGSGRGTRPPDTHTEEESPGEQDIKFFNIPSKWEKAEISDTPKETQRKLRDISPEEILAQSQENDPGHVYEILLHAARIGKIQGLETFTKVRVLDLSCNFIQDIENLDKNQDLRELKLYDNYITEIKNLESLKELSHLQLQHNKLKSIGKGLSCQKKLKILRLDSNKLSKLDSRELAPLSQLTSLDISGNGLDSLAALNCLPNLEELFATNNKLRTVTDLGRCKKLQEIDLSSNQLTDVSGLRGLAQLNTLHLTKNQFATLKSLGKSKSLHELVVSNNRLTELQSLVEQFPGLEHLNVCDNHIEQWEQVVSLQKLQNLMEVFLQRNPFCSPRGPKPHYSAELQRLMPALEIIDGAHVKRSTSTTAPVMRPMSAASGNTLISTRQVDAQMSSLLNEMSTFENNVMQSFKSLRATFDTLPVEPPKTSRLATARSLPSTAGSDRPASRSSRRSRITEARNFAAQHF</sequence>
<gene>
    <name evidence="5" type="primary">LOC106169259</name>
</gene>
<dbReference type="KEGG" id="lak:106169259"/>
<dbReference type="OrthoDB" id="1574204at2759"/>
<dbReference type="GeneID" id="106169259"/>
<evidence type="ECO:0000256" key="3">
    <source>
        <dbReference type="SAM" id="MobiDB-lite"/>
    </source>
</evidence>
<organism evidence="4 5">
    <name type="scientific">Lingula anatina</name>
    <name type="common">Brachiopod</name>
    <name type="synonym">Lingula unguis</name>
    <dbReference type="NCBI Taxonomy" id="7574"/>
    <lineage>
        <taxon>Eukaryota</taxon>
        <taxon>Metazoa</taxon>
        <taxon>Spiralia</taxon>
        <taxon>Lophotrochozoa</taxon>
        <taxon>Brachiopoda</taxon>
        <taxon>Linguliformea</taxon>
        <taxon>Lingulata</taxon>
        <taxon>Lingulida</taxon>
        <taxon>Linguloidea</taxon>
        <taxon>Lingulidae</taxon>
        <taxon>Lingula</taxon>
    </lineage>
</organism>
<protein>
    <submittedName>
        <fullName evidence="5">Protein phosphatase 1 regulatory subunit 7 isoform X1</fullName>
    </submittedName>
</protein>
<dbReference type="InParanoid" id="A0A1S3J111"/>
<feature type="region of interest" description="Disordered" evidence="3">
    <location>
        <begin position="494"/>
        <end position="527"/>
    </location>
</feature>
<dbReference type="RefSeq" id="XP_013404125.1">
    <property type="nucleotide sequence ID" value="XM_013548671.2"/>
</dbReference>
<reference evidence="5" key="2">
    <citation type="submission" date="2025-08" db="UniProtKB">
        <authorList>
            <consortium name="RefSeq"/>
        </authorList>
    </citation>
    <scope>IDENTIFICATION</scope>
</reference>
<dbReference type="SMART" id="SM00364">
    <property type="entry name" value="LRR_BAC"/>
    <property type="match status" value="5"/>
</dbReference>
<reference evidence="5" key="1">
    <citation type="journal article" date="2015" name="Nat. Commun.">
        <title>The Lingula genome provides insights into brachiopod evolution and the origin of phosphate biomineralization.</title>
        <authorList>
            <person name="Luo Y.J."/>
            <person name="Takeuchi T."/>
            <person name="Koyanagi R."/>
            <person name="Yamada L."/>
            <person name="Kanda M."/>
            <person name="Khalturina M."/>
            <person name="Fujie M."/>
            <person name="Yamasaki S.I."/>
            <person name="Endo K."/>
            <person name="Satoh N."/>
        </authorList>
    </citation>
    <scope>NUCLEOTIDE SEQUENCE</scope>
</reference>
<dbReference type="Pfam" id="PF13855">
    <property type="entry name" value="LRR_8"/>
    <property type="match status" value="1"/>
</dbReference>
<dbReference type="SUPFAM" id="SSF52058">
    <property type="entry name" value="L domain-like"/>
    <property type="match status" value="1"/>
</dbReference>
<dbReference type="SMART" id="SM00365">
    <property type="entry name" value="LRR_SD22"/>
    <property type="match status" value="7"/>
</dbReference>
<evidence type="ECO:0000256" key="2">
    <source>
        <dbReference type="ARBA" id="ARBA00022737"/>
    </source>
</evidence>
<keyword evidence="2" id="KW-0677">Repeat</keyword>
<dbReference type="STRING" id="7574.A0A1S3J111"/>
<dbReference type="Pfam" id="PF14580">
    <property type="entry name" value="LRR_9"/>
    <property type="match status" value="1"/>
</dbReference>
<dbReference type="InterPro" id="IPR050836">
    <property type="entry name" value="SDS22/Internalin_LRR"/>
</dbReference>
<feature type="compositionally biased region" description="Basic and acidic residues" evidence="3">
    <location>
        <begin position="22"/>
        <end position="39"/>
    </location>
</feature>
<dbReference type="Proteomes" id="UP000085678">
    <property type="component" value="Unplaced"/>
</dbReference>
<accession>A0A1S3J111</accession>
<dbReference type="PROSITE" id="PS51450">
    <property type="entry name" value="LRR"/>
    <property type="match status" value="7"/>
</dbReference>
<dbReference type="InterPro" id="IPR032675">
    <property type="entry name" value="LRR_dom_sf"/>
</dbReference>
<dbReference type="Pfam" id="PF12799">
    <property type="entry name" value="LRR_4"/>
    <property type="match status" value="1"/>
</dbReference>
<dbReference type="PANTHER" id="PTHR46652:SF3">
    <property type="entry name" value="LEUCINE-RICH REPEAT-CONTAINING PROTEIN 9"/>
    <property type="match status" value="1"/>
</dbReference>
<feature type="region of interest" description="Disordered" evidence="3">
    <location>
        <begin position="1"/>
        <end position="107"/>
    </location>
</feature>
<dbReference type="Gene3D" id="3.80.10.10">
    <property type="entry name" value="Ribonuclease Inhibitor"/>
    <property type="match status" value="2"/>
</dbReference>
<dbReference type="SMART" id="SM00369">
    <property type="entry name" value="LRR_TYP"/>
    <property type="match status" value="7"/>
</dbReference>
<dbReference type="InterPro" id="IPR003591">
    <property type="entry name" value="Leu-rich_rpt_typical-subtyp"/>
</dbReference>